<proteinExistence type="predicted"/>
<dbReference type="GO" id="GO:2001070">
    <property type="term" value="F:starch binding"/>
    <property type="evidence" value="ECO:0007669"/>
    <property type="project" value="InterPro"/>
</dbReference>
<dbReference type="Gene3D" id="2.60.40.3620">
    <property type="match status" value="2"/>
</dbReference>
<feature type="non-terminal residue" evidence="1">
    <location>
        <position position="1"/>
    </location>
</feature>
<dbReference type="AlphaFoldDB" id="K1S744"/>
<evidence type="ECO:0000313" key="1">
    <source>
        <dbReference type="EMBL" id="EKC53273.1"/>
    </source>
</evidence>
<keyword evidence="1" id="KW-0449">Lipoprotein</keyword>
<dbReference type="GO" id="GO:0019867">
    <property type="term" value="C:outer membrane"/>
    <property type="evidence" value="ECO:0007669"/>
    <property type="project" value="InterPro"/>
</dbReference>
<comment type="caution">
    <text evidence="1">The sequence shown here is derived from an EMBL/GenBank/DDBJ whole genome shotgun (WGS) entry which is preliminary data.</text>
</comment>
<organism evidence="1">
    <name type="scientific">human gut metagenome</name>
    <dbReference type="NCBI Taxonomy" id="408170"/>
    <lineage>
        <taxon>unclassified sequences</taxon>
        <taxon>metagenomes</taxon>
        <taxon>organismal metagenomes</taxon>
    </lineage>
</organism>
<gene>
    <name evidence="1" type="ORF">LEA_16459</name>
</gene>
<sequence>APELYMKGDANGWDGYDYLAGDGVHFTGFMYLNQNGFKFTTAPDWSGTGYGENFSTAPDAGNIVMTEPAGYYKVDVDLSAKTYTLTSITSIGIIGSAAPNGWDSDVDLTYVPYNKETKEGRYWEAKNIKLKAGECKFRANDAWDMQWGFDGDKFVFSNNAPQKQFVPEAGTYDIKLYAWANGYAKCEFTKK</sequence>
<dbReference type="CDD" id="cd12967">
    <property type="entry name" value="CBM_SusE-F_like_u1"/>
    <property type="match status" value="1"/>
</dbReference>
<name>K1S744_9ZZZZ</name>
<dbReference type="EMBL" id="AJWY01011247">
    <property type="protein sequence ID" value="EKC53273.1"/>
    <property type="molecule type" value="Genomic_DNA"/>
</dbReference>
<reference evidence="1" key="1">
    <citation type="journal article" date="2013" name="Environ. Microbiol.">
        <title>Microbiota from the distal guts of lean and obese adolescents exhibit partial functional redundancy besides clear differences in community structure.</title>
        <authorList>
            <person name="Ferrer M."/>
            <person name="Ruiz A."/>
            <person name="Lanza F."/>
            <person name="Haange S.B."/>
            <person name="Oberbach A."/>
            <person name="Till H."/>
            <person name="Bargiela R."/>
            <person name="Campoy C."/>
            <person name="Segura M.T."/>
            <person name="Richter M."/>
            <person name="von Bergen M."/>
            <person name="Seifert J."/>
            <person name="Suarez A."/>
        </authorList>
    </citation>
    <scope>NUCLEOTIDE SEQUENCE</scope>
</reference>
<protein>
    <submittedName>
        <fullName evidence="1">Lipoprotein</fullName>
    </submittedName>
</protein>
<accession>K1S744</accession>